<dbReference type="Proteomes" id="UP000033900">
    <property type="component" value="Unassembled WGS sequence"/>
</dbReference>
<dbReference type="PATRIC" id="fig|273678.4.peg.3461"/>
<dbReference type="CDD" id="cd11614">
    <property type="entry name" value="SAF_CpaB_FlgA_like"/>
    <property type="match status" value="1"/>
</dbReference>
<gene>
    <name evidence="2" type="ORF">RS84_03466</name>
</gene>
<dbReference type="OrthoDB" id="5083100at2"/>
<keyword evidence="1" id="KW-1133">Transmembrane helix</keyword>
<protein>
    <recommendedName>
        <fullName evidence="4">SAF domain-containing protein</fullName>
    </recommendedName>
</protein>
<evidence type="ECO:0000313" key="2">
    <source>
        <dbReference type="EMBL" id="KJL46825.1"/>
    </source>
</evidence>
<reference evidence="2 3" key="1">
    <citation type="submission" date="2015-02" db="EMBL/GenBank/DDBJ databases">
        <title>Draft genome sequences of ten Microbacterium spp. with emphasis on heavy metal contaminated environments.</title>
        <authorList>
            <person name="Corretto E."/>
        </authorList>
    </citation>
    <scope>NUCLEOTIDE SEQUENCE [LARGE SCALE GENOMIC DNA]</scope>
    <source>
        <strain evidence="2 3">SA35</strain>
    </source>
</reference>
<organism evidence="2 3">
    <name type="scientific">Microbacterium hydrocarbonoxydans</name>
    <dbReference type="NCBI Taxonomy" id="273678"/>
    <lineage>
        <taxon>Bacteria</taxon>
        <taxon>Bacillati</taxon>
        <taxon>Actinomycetota</taxon>
        <taxon>Actinomycetes</taxon>
        <taxon>Micrococcales</taxon>
        <taxon>Microbacteriaceae</taxon>
        <taxon>Microbacterium</taxon>
    </lineage>
</organism>
<dbReference type="STRING" id="273678.RS84_03466"/>
<keyword evidence="3" id="KW-1185">Reference proteome</keyword>
<keyword evidence="1" id="KW-0472">Membrane</keyword>
<name>A0A0M2HJB0_9MICO</name>
<dbReference type="RefSeq" id="WP_045258945.1">
    <property type="nucleotide sequence ID" value="NZ_JYJB01000010.1"/>
</dbReference>
<accession>A0A0M2HJB0</accession>
<proteinExistence type="predicted"/>
<feature type="transmembrane region" description="Helical" evidence="1">
    <location>
        <begin position="15"/>
        <end position="35"/>
    </location>
</feature>
<dbReference type="EMBL" id="JYJB01000010">
    <property type="protein sequence ID" value="KJL46825.1"/>
    <property type="molecule type" value="Genomic_DNA"/>
</dbReference>
<sequence length="206" mass="21401">MTFLSRPRTAFWADIRFVIGIVLVALSIAGVWLLVSSAGRTTPVLQAGRTIVQGEALVSGDFQVVEVGLGQLTDDYLAPQDLEPGMVAGRTLIEGELVPSSALSNAESRRTTTIVVESSTGIPAEVSAGTVVELWQAPPLEDGRSYDAPRILAGDVIVSSVVEEEGMLSTDATTVEVVIDRADVAEVLAAITGGSVLSVVPVGSTP</sequence>
<keyword evidence="1" id="KW-0812">Transmembrane</keyword>
<evidence type="ECO:0000313" key="3">
    <source>
        <dbReference type="Proteomes" id="UP000033900"/>
    </source>
</evidence>
<comment type="caution">
    <text evidence="2">The sequence shown here is derived from an EMBL/GenBank/DDBJ whole genome shotgun (WGS) entry which is preliminary data.</text>
</comment>
<evidence type="ECO:0008006" key="4">
    <source>
        <dbReference type="Google" id="ProtNLM"/>
    </source>
</evidence>
<evidence type="ECO:0000256" key="1">
    <source>
        <dbReference type="SAM" id="Phobius"/>
    </source>
</evidence>
<dbReference type="AlphaFoldDB" id="A0A0M2HJB0"/>